<reference evidence="1 2" key="1">
    <citation type="submission" date="2020-01" db="EMBL/GenBank/DDBJ databases">
        <title>Genome analysis of Anaerocolumna sp. CBA3638.</title>
        <authorList>
            <person name="Kim J."/>
            <person name="Roh S.W."/>
        </authorList>
    </citation>
    <scope>NUCLEOTIDE SEQUENCE [LARGE SCALE GENOMIC DNA]</scope>
    <source>
        <strain evidence="1 2">CBA3638</strain>
    </source>
</reference>
<dbReference type="KEGG" id="anr:Ana3638_20405"/>
<protein>
    <submittedName>
        <fullName evidence="1">Uncharacterized protein</fullName>
    </submittedName>
</protein>
<organism evidence="1 2">
    <name type="scientific">Anaerocolumna sedimenticola</name>
    <dbReference type="NCBI Taxonomy" id="2696063"/>
    <lineage>
        <taxon>Bacteria</taxon>
        <taxon>Bacillati</taxon>
        <taxon>Bacillota</taxon>
        <taxon>Clostridia</taxon>
        <taxon>Lachnospirales</taxon>
        <taxon>Lachnospiraceae</taxon>
        <taxon>Anaerocolumna</taxon>
    </lineage>
</organism>
<dbReference type="RefSeq" id="WP_161839671.1">
    <property type="nucleotide sequence ID" value="NZ_CP048000.1"/>
</dbReference>
<sequence>MLQFFYKKKIILLAIFSLFILISIASIAYYQKPNFKLRNDGIVDNFSINSKNQTYIGKLYTQDVQYSGKVDSDIIDKYVQNLNTPDNAIAINIKFYNSNSNKLEYEANKILIN</sequence>
<proteinExistence type="predicted"/>
<keyword evidence="2" id="KW-1185">Reference proteome</keyword>
<evidence type="ECO:0000313" key="2">
    <source>
        <dbReference type="Proteomes" id="UP000464314"/>
    </source>
</evidence>
<evidence type="ECO:0000313" key="1">
    <source>
        <dbReference type="EMBL" id="QHQ62849.1"/>
    </source>
</evidence>
<dbReference type="AlphaFoldDB" id="A0A6P1TRG6"/>
<dbReference type="EMBL" id="CP048000">
    <property type="protein sequence ID" value="QHQ62849.1"/>
    <property type="molecule type" value="Genomic_DNA"/>
</dbReference>
<dbReference type="Proteomes" id="UP000464314">
    <property type="component" value="Chromosome"/>
</dbReference>
<name>A0A6P1TRG6_9FIRM</name>
<gene>
    <name evidence="1" type="ORF">Ana3638_20405</name>
</gene>
<accession>A0A6P1TRG6</accession>